<organism evidence="1">
    <name type="scientific">marine sediment metagenome</name>
    <dbReference type="NCBI Taxonomy" id="412755"/>
    <lineage>
        <taxon>unclassified sequences</taxon>
        <taxon>metagenomes</taxon>
        <taxon>ecological metagenomes</taxon>
    </lineage>
</organism>
<proteinExistence type="predicted"/>
<protein>
    <submittedName>
        <fullName evidence="1">Uncharacterized protein</fullName>
    </submittedName>
</protein>
<sequence>MNFVDKQYVLLVKVGQDGGQVSGTFYGGTGCYPDAAAHLGSDDVGQCGLAQAGRAVEQDVVQGFTPSLGGGNGNVQVVLDGILPDEVAKRPGP</sequence>
<dbReference type="EMBL" id="BARW01024166">
    <property type="protein sequence ID" value="GAI89205.1"/>
    <property type="molecule type" value="Genomic_DNA"/>
</dbReference>
<dbReference type="PROSITE" id="PS51257">
    <property type="entry name" value="PROKAR_LIPOPROTEIN"/>
    <property type="match status" value="1"/>
</dbReference>
<gene>
    <name evidence="1" type="ORF">S12H4_39902</name>
</gene>
<accession>X1TNP8</accession>
<dbReference type="AlphaFoldDB" id="X1TNP8"/>
<comment type="caution">
    <text evidence="1">The sequence shown here is derived from an EMBL/GenBank/DDBJ whole genome shotgun (WGS) entry which is preliminary data.</text>
</comment>
<name>X1TNP8_9ZZZZ</name>
<reference evidence="1" key="1">
    <citation type="journal article" date="2014" name="Front. Microbiol.">
        <title>High frequency of phylogenetically diverse reductive dehalogenase-homologous genes in deep subseafloor sedimentary metagenomes.</title>
        <authorList>
            <person name="Kawai M."/>
            <person name="Futagami T."/>
            <person name="Toyoda A."/>
            <person name="Takaki Y."/>
            <person name="Nishi S."/>
            <person name="Hori S."/>
            <person name="Arai W."/>
            <person name="Tsubouchi T."/>
            <person name="Morono Y."/>
            <person name="Uchiyama I."/>
            <person name="Ito T."/>
            <person name="Fujiyama A."/>
            <person name="Inagaki F."/>
            <person name="Takami H."/>
        </authorList>
    </citation>
    <scope>NUCLEOTIDE SEQUENCE</scope>
    <source>
        <strain evidence="1">Expedition CK06-06</strain>
    </source>
</reference>
<evidence type="ECO:0000313" key="1">
    <source>
        <dbReference type="EMBL" id="GAI89205.1"/>
    </source>
</evidence>